<dbReference type="PANTHER" id="PTHR33507">
    <property type="entry name" value="INNER MEMBRANE PROTEIN YBBJ"/>
    <property type="match status" value="1"/>
</dbReference>
<gene>
    <name evidence="7" type="ORF">P8X34_03525</name>
</gene>
<organism evidence="7 8">
    <name type="scientific">Pyrococcus kukulkanii</name>
    <dbReference type="NCBI Taxonomy" id="1609559"/>
    <lineage>
        <taxon>Archaea</taxon>
        <taxon>Methanobacteriati</taxon>
        <taxon>Methanobacteriota</taxon>
        <taxon>Thermococci</taxon>
        <taxon>Thermococcales</taxon>
        <taxon>Thermococcaceae</taxon>
        <taxon>Pyrococcus</taxon>
    </lineage>
</organism>
<dbReference type="InterPro" id="IPR002810">
    <property type="entry name" value="NfeD-like_C"/>
</dbReference>
<dbReference type="PANTHER" id="PTHR33507:SF7">
    <property type="entry name" value="HYPOTHETICAL MEMBRANE PROTEIN, CONSERVED"/>
    <property type="match status" value="1"/>
</dbReference>
<evidence type="ECO:0000256" key="5">
    <source>
        <dbReference type="SAM" id="Phobius"/>
    </source>
</evidence>
<evidence type="ECO:0000256" key="2">
    <source>
        <dbReference type="ARBA" id="ARBA00022692"/>
    </source>
</evidence>
<protein>
    <submittedName>
        <fullName evidence="7">NfeD family protein</fullName>
    </submittedName>
</protein>
<keyword evidence="8" id="KW-1185">Reference proteome</keyword>
<dbReference type="Gene3D" id="2.40.50.140">
    <property type="entry name" value="Nucleic acid-binding proteins"/>
    <property type="match status" value="1"/>
</dbReference>
<evidence type="ECO:0000259" key="6">
    <source>
        <dbReference type="Pfam" id="PF01957"/>
    </source>
</evidence>
<dbReference type="InterPro" id="IPR012340">
    <property type="entry name" value="NA-bd_OB-fold"/>
</dbReference>
<feature type="domain" description="NfeD-like C-terminal" evidence="6">
    <location>
        <begin position="84"/>
        <end position="136"/>
    </location>
</feature>
<dbReference type="SUPFAM" id="SSF141322">
    <property type="entry name" value="NfeD domain-like"/>
    <property type="match status" value="1"/>
</dbReference>
<proteinExistence type="predicted"/>
<comment type="subcellular location">
    <subcellularLocation>
        <location evidence="1">Membrane</location>
        <topology evidence="1">Multi-pass membrane protein</topology>
    </subcellularLocation>
</comment>
<dbReference type="RefSeq" id="WP_372823348.1">
    <property type="nucleotide sequence ID" value="NZ_JARRIC010000002.1"/>
</dbReference>
<evidence type="ECO:0000313" key="8">
    <source>
        <dbReference type="Proteomes" id="UP001571980"/>
    </source>
</evidence>
<keyword evidence="2 5" id="KW-0812">Transmembrane</keyword>
<keyword evidence="4 5" id="KW-0472">Membrane</keyword>
<keyword evidence="3 5" id="KW-1133">Transmembrane helix</keyword>
<comment type="caution">
    <text evidence="7">The sequence shown here is derived from an EMBL/GenBank/DDBJ whole genome shotgun (WGS) entry which is preliminary data.</text>
</comment>
<dbReference type="InterPro" id="IPR052165">
    <property type="entry name" value="Membrane_assoc_protease"/>
</dbReference>
<evidence type="ECO:0000313" key="7">
    <source>
        <dbReference type="EMBL" id="MFA4803819.1"/>
    </source>
</evidence>
<dbReference type="Proteomes" id="UP001571980">
    <property type="component" value="Unassembled WGS sequence"/>
</dbReference>
<name>A0ABV4T428_9EURY</name>
<evidence type="ECO:0000256" key="4">
    <source>
        <dbReference type="ARBA" id="ARBA00023136"/>
    </source>
</evidence>
<evidence type="ECO:0000256" key="1">
    <source>
        <dbReference type="ARBA" id="ARBA00004141"/>
    </source>
</evidence>
<evidence type="ECO:0000256" key="3">
    <source>
        <dbReference type="ARBA" id="ARBA00022989"/>
    </source>
</evidence>
<feature type="transmembrane region" description="Helical" evidence="5">
    <location>
        <begin position="7"/>
        <end position="40"/>
    </location>
</feature>
<sequence>MPIFPILLLVLGLLVIILDMMVAAFITPIGIAFAVLGLLLMFGVNFYVSFIISLISAVVSYMLFARFIKKETKDLGKEKYTFELRGKVGKVVKVAKDHYLVELEGDTWIAYSDDNLTVGDEVEVVEVDGLKLKVKKRTPQR</sequence>
<feature type="transmembrane region" description="Helical" evidence="5">
    <location>
        <begin position="46"/>
        <end position="68"/>
    </location>
</feature>
<reference evidence="7 8" key="1">
    <citation type="submission" date="2023-03" db="EMBL/GenBank/DDBJ databases">
        <title>Speciation in Pyrococcus: adaptation to high temperature as a mechanism.</title>
        <authorList>
            <person name="Gu J."/>
        </authorList>
    </citation>
    <scope>NUCLEOTIDE SEQUENCE [LARGE SCALE GENOMIC DNA]</scope>
    <source>
        <strain evidence="7 8">LMOA34</strain>
    </source>
</reference>
<dbReference type="EMBL" id="JARRIG010000002">
    <property type="protein sequence ID" value="MFA4803819.1"/>
    <property type="molecule type" value="Genomic_DNA"/>
</dbReference>
<accession>A0ABV4T428</accession>
<dbReference type="Pfam" id="PF01957">
    <property type="entry name" value="NfeD"/>
    <property type="match status" value="1"/>
</dbReference>